<evidence type="ECO:0000313" key="3">
    <source>
        <dbReference type="EMBL" id="TMQ47177.1"/>
    </source>
</evidence>
<dbReference type="EMBL" id="VBOT01000197">
    <property type="protein sequence ID" value="TMQ47177.1"/>
    <property type="molecule type" value="Genomic_DNA"/>
</dbReference>
<dbReference type="AlphaFoldDB" id="A0A538S714"/>
<dbReference type="SUPFAM" id="SSF50956">
    <property type="entry name" value="Thermostable phytase (3-phytase)"/>
    <property type="match status" value="1"/>
</dbReference>
<feature type="compositionally biased region" description="Basic and acidic residues" evidence="1">
    <location>
        <begin position="194"/>
        <end position="215"/>
    </location>
</feature>
<feature type="compositionally biased region" description="Basic residues" evidence="1">
    <location>
        <begin position="255"/>
        <end position="270"/>
    </location>
</feature>
<dbReference type="Proteomes" id="UP000320184">
    <property type="component" value="Unassembled WGS sequence"/>
</dbReference>
<feature type="region of interest" description="Disordered" evidence="1">
    <location>
        <begin position="194"/>
        <end position="359"/>
    </location>
</feature>
<protein>
    <submittedName>
        <fullName evidence="3">Phytase</fullName>
    </submittedName>
</protein>
<evidence type="ECO:0000259" key="2">
    <source>
        <dbReference type="PROSITE" id="PS51662"/>
    </source>
</evidence>
<evidence type="ECO:0000256" key="1">
    <source>
        <dbReference type="SAM" id="MobiDB-lite"/>
    </source>
</evidence>
<evidence type="ECO:0000313" key="4">
    <source>
        <dbReference type="Proteomes" id="UP000320184"/>
    </source>
</evidence>
<dbReference type="InterPro" id="IPR011042">
    <property type="entry name" value="6-blade_b-propeller_TolB-like"/>
</dbReference>
<accession>A0A538S714</accession>
<reference evidence="3 4" key="1">
    <citation type="journal article" date="2019" name="Nat. Microbiol.">
        <title>Mediterranean grassland soil C-N compound turnover is dependent on rainfall and depth, and is mediated by genomically divergent microorganisms.</title>
        <authorList>
            <person name="Diamond S."/>
            <person name="Andeer P.F."/>
            <person name="Li Z."/>
            <person name="Crits-Christoph A."/>
            <person name="Burstein D."/>
            <person name="Anantharaman K."/>
            <person name="Lane K.R."/>
            <person name="Thomas B.C."/>
            <person name="Pan C."/>
            <person name="Northen T.R."/>
            <person name="Banfield J.F."/>
        </authorList>
    </citation>
    <scope>NUCLEOTIDE SEQUENCE [LARGE SCALE GENOMIC DNA]</scope>
    <source>
        <strain evidence="3">WS_3</strain>
    </source>
</reference>
<dbReference type="GO" id="GO:0016158">
    <property type="term" value="F:inositol hexakisphosphate 3-phosphatase activity"/>
    <property type="evidence" value="ECO:0007669"/>
    <property type="project" value="InterPro"/>
</dbReference>
<dbReference type="Pfam" id="PF02333">
    <property type="entry name" value="Phytase"/>
    <property type="match status" value="1"/>
</dbReference>
<organism evidence="3 4">
    <name type="scientific">Eiseniibacteriota bacterium</name>
    <dbReference type="NCBI Taxonomy" id="2212470"/>
    <lineage>
        <taxon>Bacteria</taxon>
        <taxon>Candidatus Eiseniibacteriota</taxon>
    </lineage>
</organism>
<proteinExistence type="predicted"/>
<dbReference type="Gene3D" id="2.120.10.30">
    <property type="entry name" value="TolB, C-terminal domain"/>
    <property type="match status" value="1"/>
</dbReference>
<dbReference type="InterPro" id="IPR003431">
    <property type="entry name" value="B-propeller_Phytase"/>
</dbReference>
<gene>
    <name evidence="3" type="ORF">E6K73_14050</name>
</gene>
<comment type="caution">
    <text evidence="3">The sequence shown here is derived from an EMBL/GenBank/DDBJ whole genome shotgun (WGS) entry which is preliminary data.</text>
</comment>
<dbReference type="PROSITE" id="PS51662">
    <property type="entry name" value="BP_PHYTASE"/>
    <property type="match status" value="1"/>
</dbReference>
<feature type="domain" description="BPP" evidence="2">
    <location>
        <begin position="1"/>
        <end position="185"/>
    </location>
</feature>
<sequence>MASWPVAARAAVSFQVTLRDTGIADQDDMCIWLHPSDLSRSTVICSDKTAYKLFVYDLNGNTIQVIAAEHPGNIDVRYQFPLGGRLVDIVALNERGTSKIRVYKVDPSTRQLQQVDNGGIDTGPNYGFTLFRSARTGKLYGFTGPKSATVVQEWELVDNGAGRVAGVGPLRQFQPGGTVEGMVAEVGRDLEVFGRAGPRGDGRQDHSGGRERADGGCRGNQPLLSRERRRLHPGLESGQQRLQRVRPPASARLPRNLHHRWRHADRRPGRHQPAARCAILSRALRVPQRRRRSLPGGAREMGRHRGGAWPPGRDPVLGPAPSQDRGRAAARPLADFPSRRSQPGASRRPGELPSPPRDS</sequence>
<name>A0A538S714_UNCEI</name>